<accession>A0A5N6KUT3</accession>
<reference evidence="10 11" key="1">
    <citation type="submission" date="2019-06" db="EMBL/GenBank/DDBJ databases">
        <title>A chromosomal-level reference genome of Carpinus fangiana (Coryloideae, Betulaceae).</title>
        <authorList>
            <person name="Yang X."/>
            <person name="Wang Z."/>
            <person name="Zhang L."/>
            <person name="Hao G."/>
            <person name="Liu J."/>
            <person name="Yang Y."/>
        </authorList>
    </citation>
    <scope>NUCLEOTIDE SEQUENCE [LARGE SCALE GENOMIC DNA]</scope>
    <source>
        <strain evidence="10">Cfa_2016G</strain>
        <tissue evidence="10">Leaf</tissue>
    </source>
</reference>
<dbReference type="Gene3D" id="1.10.489.10">
    <property type="entry name" value="Chloroperoxidase-like"/>
    <property type="match status" value="1"/>
</dbReference>
<dbReference type="PANTHER" id="PTHR33577:SF1">
    <property type="entry name" value="HEME HALOPEROXIDASE FAMILY PROFILE DOMAIN-CONTAINING PROTEIN"/>
    <property type="match status" value="1"/>
</dbReference>
<comment type="cofactor">
    <cofactor evidence="1">
        <name>heme b</name>
        <dbReference type="ChEBI" id="CHEBI:60344"/>
    </cofactor>
</comment>
<keyword evidence="11" id="KW-1185">Reference proteome</keyword>
<keyword evidence="5" id="KW-0560">Oxidoreductase</keyword>
<proteinExistence type="inferred from homology"/>
<keyword evidence="8" id="KW-0732">Signal</keyword>
<organism evidence="10 11">
    <name type="scientific">Carpinus fangiana</name>
    <dbReference type="NCBI Taxonomy" id="176857"/>
    <lineage>
        <taxon>Eukaryota</taxon>
        <taxon>Viridiplantae</taxon>
        <taxon>Streptophyta</taxon>
        <taxon>Embryophyta</taxon>
        <taxon>Tracheophyta</taxon>
        <taxon>Spermatophyta</taxon>
        <taxon>Magnoliopsida</taxon>
        <taxon>eudicotyledons</taxon>
        <taxon>Gunneridae</taxon>
        <taxon>Pentapetalae</taxon>
        <taxon>rosids</taxon>
        <taxon>fabids</taxon>
        <taxon>Fagales</taxon>
        <taxon>Betulaceae</taxon>
        <taxon>Carpinus</taxon>
    </lineage>
</organism>
<dbReference type="Proteomes" id="UP000327013">
    <property type="component" value="Unassembled WGS sequence"/>
</dbReference>
<keyword evidence="4" id="KW-0479">Metal-binding</keyword>
<evidence type="ECO:0000313" key="10">
    <source>
        <dbReference type="EMBL" id="KAB8346172.1"/>
    </source>
</evidence>
<evidence type="ECO:0000256" key="3">
    <source>
        <dbReference type="ARBA" id="ARBA00022617"/>
    </source>
</evidence>
<dbReference type="InterPro" id="IPR000028">
    <property type="entry name" value="Chloroperoxidase"/>
</dbReference>
<dbReference type="GO" id="GO:0004601">
    <property type="term" value="F:peroxidase activity"/>
    <property type="evidence" value="ECO:0007669"/>
    <property type="project" value="UniProtKB-KW"/>
</dbReference>
<evidence type="ECO:0000313" key="11">
    <source>
        <dbReference type="Proteomes" id="UP000327013"/>
    </source>
</evidence>
<keyword evidence="6" id="KW-0408">Iron</keyword>
<dbReference type="Pfam" id="PF01328">
    <property type="entry name" value="Peroxidase_2"/>
    <property type="match status" value="1"/>
</dbReference>
<evidence type="ECO:0000256" key="4">
    <source>
        <dbReference type="ARBA" id="ARBA00022723"/>
    </source>
</evidence>
<dbReference type="EMBL" id="VIBQ01000013">
    <property type="protein sequence ID" value="KAB8346172.1"/>
    <property type="molecule type" value="Genomic_DNA"/>
</dbReference>
<evidence type="ECO:0000256" key="7">
    <source>
        <dbReference type="ARBA" id="ARBA00025795"/>
    </source>
</evidence>
<dbReference type="SUPFAM" id="SSF47571">
    <property type="entry name" value="Cloroperoxidase"/>
    <property type="match status" value="1"/>
</dbReference>
<dbReference type="OrthoDB" id="407298at2759"/>
<evidence type="ECO:0000256" key="1">
    <source>
        <dbReference type="ARBA" id="ARBA00001970"/>
    </source>
</evidence>
<evidence type="ECO:0000256" key="5">
    <source>
        <dbReference type="ARBA" id="ARBA00023002"/>
    </source>
</evidence>
<keyword evidence="3" id="KW-0349">Heme</keyword>
<gene>
    <name evidence="10" type="ORF">FH972_023218</name>
</gene>
<evidence type="ECO:0000256" key="2">
    <source>
        <dbReference type="ARBA" id="ARBA00022559"/>
    </source>
</evidence>
<sequence>MKYQSIAVAVATLASSVSAFPTLADQVLQGGSLEETAARMMAKRQGGSGIPDNTKTFDPKTQYVSTSGVHAYKAPTEDDQRGPCPGLNAMANHGYLPHNGVGNHLQFIQGTYEVFGMAPDLSGFLTVLGATIDGDGLSWSIGGPSKALDPITIGGLLGQPQGISGSHNKYESDVSPGRGDLYQAGDDFTLQMDRYQALYDMGIANNDEITLAILSKHRSNLFDQSIAKNPYFFNGPFTGVLVQPAAYSFIYRFMSNKSAEHPAGKLNTEILNSFFGVKKNADGSLTKLPGQERIPENWYKRAVGDEYSIPYLNTDTVLAATQYPKFLDVGGNTGKVNTFAGLDLDNLTGGVYNTKNLLEGDNLACFASQFAQQVAPDLIRCSSVLGDITSALTGLNSQIATSFASLSCPKLTKPLSGQFTKFPGYSNLNCKTGQYK</sequence>
<evidence type="ECO:0000256" key="8">
    <source>
        <dbReference type="SAM" id="SignalP"/>
    </source>
</evidence>
<protein>
    <recommendedName>
        <fullName evidence="9">Heme haloperoxidase family profile domain-containing protein</fullName>
    </recommendedName>
</protein>
<comment type="similarity">
    <text evidence="7">Belongs to the chloroperoxidase family.</text>
</comment>
<feature type="chain" id="PRO_5024331968" description="Heme haloperoxidase family profile domain-containing protein" evidence="8">
    <location>
        <begin position="20"/>
        <end position="436"/>
    </location>
</feature>
<dbReference type="AlphaFoldDB" id="A0A5N6KUT3"/>
<evidence type="ECO:0000259" key="9">
    <source>
        <dbReference type="PROSITE" id="PS51405"/>
    </source>
</evidence>
<evidence type="ECO:0000256" key="6">
    <source>
        <dbReference type="ARBA" id="ARBA00023004"/>
    </source>
</evidence>
<dbReference type="PROSITE" id="PS51405">
    <property type="entry name" value="HEME_HALOPEROXIDASE"/>
    <property type="match status" value="1"/>
</dbReference>
<comment type="caution">
    <text evidence="10">The sequence shown here is derived from an EMBL/GenBank/DDBJ whole genome shotgun (WGS) entry which is preliminary data.</text>
</comment>
<feature type="domain" description="Heme haloperoxidase family profile" evidence="9">
    <location>
        <begin position="68"/>
        <end position="314"/>
    </location>
</feature>
<keyword evidence="2" id="KW-0575">Peroxidase</keyword>
<dbReference type="InterPro" id="IPR036851">
    <property type="entry name" value="Chloroperoxidase-like_sf"/>
</dbReference>
<dbReference type="GO" id="GO:0046872">
    <property type="term" value="F:metal ion binding"/>
    <property type="evidence" value="ECO:0007669"/>
    <property type="project" value="UniProtKB-KW"/>
</dbReference>
<feature type="signal peptide" evidence="8">
    <location>
        <begin position="1"/>
        <end position="19"/>
    </location>
</feature>
<name>A0A5N6KUT3_9ROSI</name>
<dbReference type="PANTHER" id="PTHR33577">
    <property type="entry name" value="STERIGMATOCYSTIN BIOSYNTHESIS PEROXIDASE STCC-RELATED"/>
    <property type="match status" value="1"/>
</dbReference>